<evidence type="ECO:0000313" key="5">
    <source>
        <dbReference type="RefSeq" id="XP_018331657.1"/>
    </source>
</evidence>
<evidence type="ECO:0000313" key="3">
    <source>
        <dbReference type="RefSeq" id="XP_018331655.1"/>
    </source>
</evidence>
<dbReference type="OrthoDB" id="8165047at2759"/>
<gene>
    <name evidence="3 4 5" type="primary">LOC108741356</name>
</gene>
<dbReference type="RefSeq" id="XP_018331655.1">
    <property type="nucleotide sequence ID" value="XM_018476153.2"/>
</dbReference>
<evidence type="ECO:0000313" key="2">
    <source>
        <dbReference type="Proteomes" id="UP000192223"/>
    </source>
</evidence>
<organism evidence="2 4">
    <name type="scientific">Agrilus planipennis</name>
    <name type="common">Emerald ash borer</name>
    <name type="synonym">Agrilus marcopoli</name>
    <dbReference type="NCBI Taxonomy" id="224129"/>
    <lineage>
        <taxon>Eukaryota</taxon>
        <taxon>Metazoa</taxon>
        <taxon>Ecdysozoa</taxon>
        <taxon>Arthropoda</taxon>
        <taxon>Hexapoda</taxon>
        <taxon>Insecta</taxon>
        <taxon>Pterygota</taxon>
        <taxon>Neoptera</taxon>
        <taxon>Endopterygota</taxon>
        <taxon>Coleoptera</taxon>
        <taxon>Polyphaga</taxon>
        <taxon>Elateriformia</taxon>
        <taxon>Buprestoidea</taxon>
        <taxon>Buprestidae</taxon>
        <taxon>Agrilinae</taxon>
        <taxon>Agrilus</taxon>
    </lineage>
</organism>
<keyword evidence="2" id="KW-1185">Reference proteome</keyword>
<sequence>MATSKSSALLEGCSLADAIVLASDLQAKLAKVNEFIRLHSIAASPTPMTKDMESSSVAPHTDANQSDPTPANATKVISASAATRLPHRDRRENDGFVKAAKRANERRRQQPSSIDDFRRLSFFLDESKVQFSTNQLQQDCDLHVVIRGVCEDIPTEDTSPN</sequence>
<proteinExistence type="predicted"/>
<dbReference type="RefSeq" id="XP_018331657.1">
    <property type="nucleotide sequence ID" value="XM_018476155.2"/>
</dbReference>
<evidence type="ECO:0000256" key="1">
    <source>
        <dbReference type="SAM" id="MobiDB-lite"/>
    </source>
</evidence>
<feature type="compositionally biased region" description="Polar residues" evidence="1">
    <location>
        <begin position="54"/>
        <end position="75"/>
    </location>
</feature>
<evidence type="ECO:0000313" key="4">
    <source>
        <dbReference type="RefSeq" id="XP_018331656.1"/>
    </source>
</evidence>
<feature type="region of interest" description="Disordered" evidence="1">
    <location>
        <begin position="46"/>
        <end position="75"/>
    </location>
</feature>
<dbReference type="GeneID" id="108741356"/>
<dbReference type="RefSeq" id="XP_018331656.1">
    <property type="nucleotide sequence ID" value="XM_018476154.2"/>
</dbReference>
<dbReference type="KEGG" id="apln:108741356"/>
<accession>A0A1W4X6C4</accession>
<name>A0A1W4X6C4_AGRPL</name>
<reference evidence="3 4" key="1">
    <citation type="submission" date="2025-04" db="UniProtKB">
        <authorList>
            <consortium name="RefSeq"/>
        </authorList>
    </citation>
    <scope>IDENTIFICATION</scope>
    <source>
        <tissue evidence="3 4">Entire body</tissue>
    </source>
</reference>
<dbReference type="AlphaFoldDB" id="A0A1W4X6C4"/>
<protein>
    <submittedName>
        <fullName evidence="3 4">Uncharacterized protein LOC108741356</fullName>
    </submittedName>
</protein>
<dbReference type="Proteomes" id="UP000192223">
    <property type="component" value="Unplaced"/>
</dbReference>